<sequence>MGQLPPKSVDASPGTPGPTEEQLDVHYKRSRPCDMARRLGDVMATLRGRTYHGLKNIRIDPATRPDIPAADFFVNAPKNARMEYKVPISRISNGPVVLRALPEVPKPRTWTKAMRKSSGPNYLLLTPKKPDYLLLVNSFFGHFNTEGLPPLVAAKFPDRHQNFISIASGTHTILPHAVAREVIQGLVHVMEEVVVDGLIRSVGESGRNDAPKHFTIQEQTISFGKLFDEEHADWILPSFAPQRQTDMPFYFDHIGNAANLAGSGTSEVLHIRRVLGADLIEEVLYDTEARVVDGREIRPIHLQTSIMPMLACKELGEGFFGGGFYYARGVRL</sequence>
<dbReference type="EMBL" id="KV878241">
    <property type="protein sequence ID" value="OJZ86510.1"/>
    <property type="molecule type" value="Genomic_DNA"/>
</dbReference>
<dbReference type="OrthoDB" id="5835829at2759"/>
<dbReference type="AlphaFoldDB" id="A0A1M3TIC0"/>
<gene>
    <name evidence="2" type="ORF">ASPFODRAFT_60492</name>
</gene>
<protein>
    <submittedName>
        <fullName evidence="2">Glycosyltransferase family 1 protein</fullName>
    </submittedName>
</protein>
<accession>A0A1M3TIC0</accession>
<proteinExistence type="predicted"/>
<feature type="region of interest" description="Disordered" evidence="1">
    <location>
        <begin position="1"/>
        <end position="23"/>
    </location>
</feature>
<evidence type="ECO:0000313" key="3">
    <source>
        <dbReference type="Proteomes" id="UP000184063"/>
    </source>
</evidence>
<evidence type="ECO:0000313" key="2">
    <source>
        <dbReference type="EMBL" id="OJZ86510.1"/>
    </source>
</evidence>
<dbReference type="VEuPathDB" id="FungiDB:ASPFODRAFT_60492"/>
<organism evidence="2 3">
    <name type="scientific">Aspergillus luchuensis (strain CBS 106.47)</name>
    <dbReference type="NCBI Taxonomy" id="1137211"/>
    <lineage>
        <taxon>Eukaryota</taxon>
        <taxon>Fungi</taxon>
        <taxon>Dikarya</taxon>
        <taxon>Ascomycota</taxon>
        <taxon>Pezizomycotina</taxon>
        <taxon>Eurotiomycetes</taxon>
        <taxon>Eurotiomycetidae</taxon>
        <taxon>Eurotiales</taxon>
        <taxon>Aspergillaceae</taxon>
        <taxon>Aspergillus</taxon>
        <taxon>Aspergillus subgen. Circumdati</taxon>
    </lineage>
</organism>
<keyword evidence="2" id="KW-0808">Transferase</keyword>
<name>A0A1M3TIC0_ASPLC</name>
<dbReference type="GO" id="GO:0016740">
    <property type="term" value="F:transferase activity"/>
    <property type="evidence" value="ECO:0007669"/>
    <property type="project" value="UniProtKB-KW"/>
</dbReference>
<evidence type="ECO:0000256" key="1">
    <source>
        <dbReference type="SAM" id="MobiDB-lite"/>
    </source>
</evidence>
<reference evidence="3" key="1">
    <citation type="journal article" date="2017" name="Genome Biol.">
        <title>Comparative genomics reveals high biological diversity and specific adaptations in the industrially and medically important fungal genus Aspergillus.</title>
        <authorList>
            <person name="de Vries R.P."/>
            <person name="Riley R."/>
            <person name="Wiebenga A."/>
            <person name="Aguilar-Osorio G."/>
            <person name="Amillis S."/>
            <person name="Uchima C.A."/>
            <person name="Anderluh G."/>
            <person name="Asadollahi M."/>
            <person name="Askin M."/>
            <person name="Barry K."/>
            <person name="Battaglia E."/>
            <person name="Bayram O."/>
            <person name="Benocci T."/>
            <person name="Braus-Stromeyer S.A."/>
            <person name="Caldana C."/>
            <person name="Canovas D."/>
            <person name="Cerqueira G.C."/>
            <person name="Chen F."/>
            <person name="Chen W."/>
            <person name="Choi C."/>
            <person name="Clum A."/>
            <person name="Dos Santos R.A."/>
            <person name="Damasio A.R."/>
            <person name="Diallinas G."/>
            <person name="Emri T."/>
            <person name="Fekete E."/>
            <person name="Flipphi M."/>
            <person name="Freyberg S."/>
            <person name="Gallo A."/>
            <person name="Gournas C."/>
            <person name="Habgood R."/>
            <person name="Hainaut M."/>
            <person name="Harispe M.L."/>
            <person name="Henrissat B."/>
            <person name="Hilden K.S."/>
            <person name="Hope R."/>
            <person name="Hossain A."/>
            <person name="Karabika E."/>
            <person name="Karaffa L."/>
            <person name="Karanyi Z."/>
            <person name="Krasevec N."/>
            <person name="Kuo A."/>
            <person name="Kusch H."/>
            <person name="LaButti K."/>
            <person name="Lagendijk E.L."/>
            <person name="Lapidus A."/>
            <person name="Levasseur A."/>
            <person name="Lindquist E."/>
            <person name="Lipzen A."/>
            <person name="Logrieco A.F."/>
            <person name="MacCabe A."/>
            <person name="Maekelae M.R."/>
            <person name="Malavazi I."/>
            <person name="Melin P."/>
            <person name="Meyer V."/>
            <person name="Mielnichuk N."/>
            <person name="Miskei M."/>
            <person name="Molnar A.P."/>
            <person name="Mule G."/>
            <person name="Ngan C.Y."/>
            <person name="Orejas M."/>
            <person name="Orosz E."/>
            <person name="Ouedraogo J.P."/>
            <person name="Overkamp K.M."/>
            <person name="Park H.-S."/>
            <person name="Perrone G."/>
            <person name="Piumi F."/>
            <person name="Punt P.J."/>
            <person name="Ram A.F."/>
            <person name="Ramon A."/>
            <person name="Rauscher S."/>
            <person name="Record E."/>
            <person name="Riano-Pachon D.M."/>
            <person name="Robert V."/>
            <person name="Roehrig J."/>
            <person name="Ruller R."/>
            <person name="Salamov A."/>
            <person name="Salih N.S."/>
            <person name="Samson R.A."/>
            <person name="Sandor E."/>
            <person name="Sanguinetti M."/>
            <person name="Schuetze T."/>
            <person name="Sepcic K."/>
            <person name="Shelest E."/>
            <person name="Sherlock G."/>
            <person name="Sophianopoulou V."/>
            <person name="Squina F.M."/>
            <person name="Sun H."/>
            <person name="Susca A."/>
            <person name="Todd R.B."/>
            <person name="Tsang A."/>
            <person name="Unkles S.E."/>
            <person name="van de Wiele N."/>
            <person name="van Rossen-Uffink D."/>
            <person name="Oliveira J.V."/>
            <person name="Vesth T.C."/>
            <person name="Visser J."/>
            <person name="Yu J.-H."/>
            <person name="Zhou M."/>
            <person name="Andersen M.R."/>
            <person name="Archer D.B."/>
            <person name="Baker S.E."/>
            <person name="Benoit I."/>
            <person name="Brakhage A.A."/>
            <person name="Braus G.H."/>
            <person name="Fischer R."/>
            <person name="Frisvad J.C."/>
            <person name="Goldman G.H."/>
            <person name="Houbraken J."/>
            <person name="Oakley B."/>
            <person name="Pocsi I."/>
            <person name="Scazzocchio C."/>
            <person name="Seiboth B."/>
            <person name="vanKuyk P.A."/>
            <person name="Wortman J."/>
            <person name="Dyer P.S."/>
            <person name="Grigoriev I.V."/>
        </authorList>
    </citation>
    <scope>NUCLEOTIDE SEQUENCE [LARGE SCALE GENOMIC DNA]</scope>
    <source>
        <strain evidence="3">CBS 106.47</strain>
    </source>
</reference>
<dbReference type="Proteomes" id="UP000184063">
    <property type="component" value="Unassembled WGS sequence"/>
</dbReference>